<organism evidence="1">
    <name type="scientific">viral metagenome</name>
    <dbReference type="NCBI Taxonomy" id="1070528"/>
    <lineage>
        <taxon>unclassified sequences</taxon>
        <taxon>metagenomes</taxon>
        <taxon>organismal metagenomes</taxon>
    </lineage>
</organism>
<dbReference type="AlphaFoldDB" id="A0A6C0J6C3"/>
<sequence length="160" mass="18430">MSYYLPSNITIVNDKVNDEVYKFNDNSPLDHDWYFKISISSVICCDEYGELDNHGLSGSDIMKLKTLYGRLCVSKSTGAVILAKIPSVNKNSILWTIARKPYSTFISYIEGGVDKESKLLLLYNIFIDPKTNKDDVFNKFKDLYGQKLKHYQQFLDLNFN</sequence>
<name>A0A6C0J6C3_9ZZZZ</name>
<dbReference type="EMBL" id="MN740327">
    <property type="protein sequence ID" value="QHU00420.1"/>
    <property type="molecule type" value="Genomic_DNA"/>
</dbReference>
<evidence type="ECO:0000313" key="1">
    <source>
        <dbReference type="EMBL" id="QHU00420.1"/>
    </source>
</evidence>
<proteinExistence type="predicted"/>
<protein>
    <submittedName>
        <fullName evidence="1">Uncharacterized protein</fullName>
    </submittedName>
</protein>
<accession>A0A6C0J6C3</accession>
<reference evidence="1" key="1">
    <citation type="journal article" date="2020" name="Nature">
        <title>Giant virus diversity and host interactions through global metagenomics.</title>
        <authorList>
            <person name="Schulz F."/>
            <person name="Roux S."/>
            <person name="Paez-Espino D."/>
            <person name="Jungbluth S."/>
            <person name="Walsh D.A."/>
            <person name="Denef V.J."/>
            <person name="McMahon K.D."/>
            <person name="Konstantinidis K.T."/>
            <person name="Eloe-Fadrosh E.A."/>
            <person name="Kyrpides N.C."/>
            <person name="Woyke T."/>
        </authorList>
    </citation>
    <scope>NUCLEOTIDE SEQUENCE</scope>
    <source>
        <strain evidence="1">GVMAG-M-3300025860-20</strain>
    </source>
</reference>